<feature type="compositionally biased region" description="Gly residues" evidence="1">
    <location>
        <begin position="164"/>
        <end position="185"/>
    </location>
</feature>
<dbReference type="EMBL" id="JAKWJU010000002">
    <property type="protein sequence ID" value="MCH6162151.1"/>
    <property type="molecule type" value="Genomic_DNA"/>
</dbReference>
<name>A0ABS9T0U2_9ACTN</name>
<dbReference type="RefSeq" id="WP_241060947.1">
    <property type="nucleotide sequence ID" value="NZ_JAKWJU010000002.1"/>
</dbReference>
<keyword evidence="3" id="KW-1185">Reference proteome</keyword>
<proteinExistence type="predicted"/>
<feature type="region of interest" description="Disordered" evidence="1">
    <location>
        <begin position="157"/>
        <end position="279"/>
    </location>
</feature>
<reference evidence="2" key="2">
    <citation type="journal article" date="2023" name="Int. J. Syst. Evol. Microbiol.">
        <title>Streptomyces marispadix sp. nov., isolated from marine beach sediment of the Northern Coast of Portugal.</title>
        <authorList>
            <person name="dos Santos J.D.N."/>
            <person name="Vitorino I.R."/>
            <person name="Kallscheuer N."/>
            <person name="Srivastava A."/>
            <person name="Krautwurst S."/>
            <person name="Marz M."/>
            <person name="Jogler C."/>
            <person name="Lobo Da Cunha A."/>
            <person name="Catita J."/>
            <person name="Goncalves H."/>
            <person name="Gonzalez I."/>
            <person name="Reyes F."/>
            <person name="Lage O.M."/>
        </authorList>
    </citation>
    <scope>NUCLEOTIDE SEQUENCE</scope>
    <source>
        <strain evidence="2">M600PL45_2</strain>
    </source>
</reference>
<organism evidence="2 3">
    <name type="scientific">Streptomyces marispadix</name>
    <dbReference type="NCBI Taxonomy" id="2922868"/>
    <lineage>
        <taxon>Bacteria</taxon>
        <taxon>Bacillati</taxon>
        <taxon>Actinomycetota</taxon>
        <taxon>Actinomycetes</taxon>
        <taxon>Kitasatosporales</taxon>
        <taxon>Streptomycetaceae</taxon>
        <taxon>Streptomyces</taxon>
    </lineage>
</organism>
<feature type="compositionally biased region" description="Low complexity" evidence="1">
    <location>
        <begin position="86"/>
        <end position="108"/>
    </location>
</feature>
<dbReference type="Proteomes" id="UP001166784">
    <property type="component" value="Unassembled WGS sequence"/>
</dbReference>
<reference evidence="2" key="1">
    <citation type="submission" date="2022-03" db="EMBL/GenBank/DDBJ databases">
        <authorList>
            <person name="Santos J.D.N."/>
            <person name="Kallscheuer N."/>
            <person name="Jogler C."/>
            <person name="Lage O.M."/>
        </authorList>
    </citation>
    <scope>NUCLEOTIDE SEQUENCE</scope>
    <source>
        <strain evidence="2">M600PL45_2</strain>
    </source>
</reference>
<protein>
    <submittedName>
        <fullName evidence="2">Uncharacterized protein</fullName>
    </submittedName>
</protein>
<sequence length="320" mass="31420">MSAASMPAVVRSPHSAAARRALLTLLFLGGFLALAVAFGGSANAVSDAGHEARQAGGEASGLLKSEKASGKASGKKSGETRDRAEQAAAEAEAGAKGKAKSQAKTGKSLTGTELAERQPQDAHPAARRATSQVLGPFVDGVDSAGQITRPVGEAVQDVADSTGPPGGLGLGGLGGIGGDTPGEGGHQSHDGTGDDSCGAVTHGTGDRLNTPDPQGSRGLAPGAFLSAGAAHANAEDGLTDGTGEGAPDGRLPFGDTPAVPSPSTSPQYTADGQSQRGGPLQFAAVVDCEEHLVPPRSGAVSAADGTPTRERAGDVLEFPG</sequence>
<gene>
    <name evidence="2" type="ORF">MMA15_17705</name>
</gene>
<feature type="region of interest" description="Disordered" evidence="1">
    <location>
        <begin position="56"/>
        <end position="134"/>
    </location>
</feature>
<evidence type="ECO:0000313" key="3">
    <source>
        <dbReference type="Proteomes" id="UP001166784"/>
    </source>
</evidence>
<accession>A0ABS9T0U2</accession>
<feature type="region of interest" description="Disordered" evidence="1">
    <location>
        <begin position="295"/>
        <end position="320"/>
    </location>
</feature>
<feature type="compositionally biased region" description="Polar residues" evidence="1">
    <location>
        <begin position="261"/>
        <end position="276"/>
    </location>
</feature>
<comment type="caution">
    <text evidence="2">The sequence shown here is derived from an EMBL/GenBank/DDBJ whole genome shotgun (WGS) entry which is preliminary data.</text>
</comment>
<evidence type="ECO:0000256" key="1">
    <source>
        <dbReference type="SAM" id="MobiDB-lite"/>
    </source>
</evidence>
<evidence type="ECO:0000313" key="2">
    <source>
        <dbReference type="EMBL" id="MCH6162151.1"/>
    </source>
</evidence>
<feature type="compositionally biased region" description="Basic and acidic residues" evidence="1">
    <location>
        <begin position="76"/>
        <end position="85"/>
    </location>
</feature>